<protein>
    <submittedName>
        <fullName evidence="1">Uncharacterized protein</fullName>
    </submittedName>
</protein>
<keyword evidence="2" id="KW-1185">Reference proteome</keyword>
<name>A0A843VGR4_COLES</name>
<accession>A0A843VGR4</accession>
<gene>
    <name evidence="1" type="ORF">Taro_028549</name>
</gene>
<sequence length="173" mass="19560">MEVEEEEELEVGQKIHQKKWKLSYDIDGKRLEGQSYWKEVEIHEGINSGNASAKASSDSSTALSLRMDLPFVAIWDGVTSRVPDKSEDSEDESSSLESLESRRSFLLGLSLSASEYNKLIEDQRQAHIQRLSSEMGPSYNISWGFIAYDLSKSTSTTVVSSQRLLLCYYIDFT</sequence>
<organism evidence="1 2">
    <name type="scientific">Colocasia esculenta</name>
    <name type="common">Wild taro</name>
    <name type="synonym">Arum esculentum</name>
    <dbReference type="NCBI Taxonomy" id="4460"/>
    <lineage>
        <taxon>Eukaryota</taxon>
        <taxon>Viridiplantae</taxon>
        <taxon>Streptophyta</taxon>
        <taxon>Embryophyta</taxon>
        <taxon>Tracheophyta</taxon>
        <taxon>Spermatophyta</taxon>
        <taxon>Magnoliopsida</taxon>
        <taxon>Liliopsida</taxon>
        <taxon>Araceae</taxon>
        <taxon>Aroideae</taxon>
        <taxon>Colocasieae</taxon>
        <taxon>Colocasia</taxon>
    </lineage>
</organism>
<comment type="caution">
    <text evidence="1">The sequence shown here is derived from an EMBL/GenBank/DDBJ whole genome shotgun (WGS) entry which is preliminary data.</text>
</comment>
<evidence type="ECO:0000313" key="1">
    <source>
        <dbReference type="EMBL" id="MQL95881.1"/>
    </source>
</evidence>
<evidence type="ECO:0000313" key="2">
    <source>
        <dbReference type="Proteomes" id="UP000652761"/>
    </source>
</evidence>
<reference evidence="1" key="1">
    <citation type="submission" date="2017-07" db="EMBL/GenBank/DDBJ databases">
        <title>Taro Niue Genome Assembly and Annotation.</title>
        <authorList>
            <person name="Atibalentja N."/>
            <person name="Keating K."/>
            <person name="Fields C.J."/>
        </authorList>
    </citation>
    <scope>NUCLEOTIDE SEQUENCE</scope>
    <source>
        <strain evidence="1">Niue_2</strain>
        <tissue evidence="1">Leaf</tissue>
    </source>
</reference>
<dbReference type="AlphaFoldDB" id="A0A843VGR4"/>
<dbReference type="Proteomes" id="UP000652761">
    <property type="component" value="Unassembled WGS sequence"/>
</dbReference>
<proteinExistence type="predicted"/>
<dbReference type="EMBL" id="NMUH01001848">
    <property type="protein sequence ID" value="MQL95881.1"/>
    <property type="molecule type" value="Genomic_DNA"/>
</dbReference>